<name>A0AAD1U7F8_EUPCR</name>
<feature type="domain" description="C2H2-type" evidence="7">
    <location>
        <begin position="154"/>
        <end position="183"/>
    </location>
</feature>
<gene>
    <name evidence="8" type="ORF">ECRASSUSDP1_LOCUS4993</name>
</gene>
<dbReference type="SUPFAM" id="SSF57667">
    <property type="entry name" value="beta-beta-alpha zinc fingers"/>
    <property type="match status" value="1"/>
</dbReference>
<dbReference type="EMBL" id="CAMPGE010004807">
    <property type="protein sequence ID" value="CAI2363657.1"/>
    <property type="molecule type" value="Genomic_DNA"/>
</dbReference>
<evidence type="ECO:0000256" key="3">
    <source>
        <dbReference type="ARBA" id="ARBA00022771"/>
    </source>
</evidence>
<dbReference type="PANTHER" id="PTHR23235">
    <property type="entry name" value="KRUEPPEL-LIKE TRANSCRIPTION FACTOR"/>
    <property type="match status" value="1"/>
</dbReference>
<dbReference type="PANTHER" id="PTHR23235:SF120">
    <property type="entry name" value="KRUPPEL-LIKE FACTOR 15"/>
    <property type="match status" value="1"/>
</dbReference>
<dbReference type="PROSITE" id="PS00028">
    <property type="entry name" value="ZINC_FINGER_C2H2_1"/>
    <property type="match status" value="2"/>
</dbReference>
<dbReference type="AlphaFoldDB" id="A0AAD1U7F8"/>
<feature type="region of interest" description="Disordered" evidence="6">
    <location>
        <begin position="80"/>
        <end position="109"/>
    </location>
</feature>
<keyword evidence="4" id="KW-0862">Zinc</keyword>
<feature type="region of interest" description="Disordered" evidence="6">
    <location>
        <begin position="202"/>
        <end position="222"/>
    </location>
</feature>
<dbReference type="InterPro" id="IPR036236">
    <property type="entry name" value="Znf_C2H2_sf"/>
</dbReference>
<dbReference type="Gene3D" id="3.30.160.60">
    <property type="entry name" value="Classic Zinc Finger"/>
    <property type="match status" value="2"/>
</dbReference>
<dbReference type="GO" id="GO:0000981">
    <property type="term" value="F:DNA-binding transcription factor activity, RNA polymerase II-specific"/>
    <property type="evidence" value="ECO:0007669"/>
    <property type="project" value="TreeGrafter"/>
</dbReference>
<evidence type="ECO:0000313" key="9">
    <source>
        <dbReference type="Proteomes" id="UP001295684"/>
    </source>
</evidence>
<accession>A0AAD1U7F8</accession>
<feature type="domain" description="C2H2-type" evidence="7">
    <location>
        <begin position="184"/>
        <end position="206"/>
    </location>
</feature>
<evidence type="ECO:0000259" key="7">
    <source>
        <dbReference type="PROSITE" id="PS50157"/>
    </source>
</evidence>
<dbReference type="FunFam" id="3.30.160.60:FF:000557">
    <property type="entry name" value="zinc finger and SCAN domain-containing protein 29"/>
    <property type="match status" value="1"/>
</dbReference>
<dbReference type="Proteomes" id="UP001295684">
    <property type="component" value="Unassembled WGS sequence"/>
</dbReference>
<keyword evidence="3 5" id="KW-0863">Zinc-finger</keyword>
<dbReference type="GO" id="GO:0008270">
    <property type="term" value="F:zinc ion binding"/>
    <property type="evidence" value="ECO:0007669"/>
    <property type="project" value="UniProtKB-KW"/>
</dbReference>
<organism evidence="8 9">
    <name type="scientific">Euplotes crassus</name>
    <dbReference type="NCBI Taxonomy" id="5936"/>
    <lineage>
        <taxon>Eukaryota</taxon>
        <taxon>Sar</taxon>
        <taxon>Alveolata</taxon>
        <taxon>Ciliophora</taxon>
        <taxon>Intramacronucleata</taxon>
        <taxon>Spirotrichea</taxon>
        <taxon>Hypotrichia</taxon>
        <taxon>Euplotida</taxon>
        <taxon>Euplotidae</taxon>
        <taxon>Moneuplotes</taxon>
    </lineage>
</organism>
<evidence type="ECO:0000256" key="6">
    <source>
        <dbReference type="SAM" id="MobiDB-lite"/>
    </source>
</evidence>
<evidence type="ECO:0000256" key="5">
    <source>
        <dbReference type="PROSITE-ProRule" id="PRU00042"/>
    </source>
</evidence>
<dbReference type="SMART" id="SM00355">
    <property type="entry name" value="ZnF_C2H2"/>
    <property type="match status" value="2"/>
</dbReference>
<sequence length="222" mass="26041">MIHKLPVRVQALEKAIIEALMMPLCCKTRTLAMPLDSKGKEVFIDNCERDYPIDVANSKAPKMSLNDQCDKLNKIEQDAFKTSNENSSNTRAKSARSSPRTSVQDSKYLNPEHLEQMNIKVKQPPIDEIERLKGYKYERKYLFNEKTMRTNTVLICKYDECNKVCNKTWDLLDHMRKHTGEKPYQCKICLKRFSQRGNVIKHKKMHEKGAKKNRRRRKANSY</sequence>
<reference evidence="8" key="1">
    <citation type="submission" date="2023-07" db="EMBL/GenBank/DDBJ databases">
        <authorList>
            <consortium name="AG Swart"/>
            <person name="Singh M."/>
            <person name="Singh A."/>
            <person name="Seah K."/>
            <person name="Emmerich C."/>
        </authorList>
    </citation>
    <scope>NUCLEOTIDE SEQUENCE</scope>
    <source>
        <strain evidence="8">DP1</strain>
    </source>
</reference>
<evidence type="ECO:0000313" key="8">
    <source>
        <dbReference type="EMBL" id="CAI2363657.1"/>
    </source>
</evidence>
<keyword evidence="9" id="KW-1185">Reference proteome</keyword>
<protein>
    <recommendedName>
        <fullName evidence="7">C2H2-type domain-containing protein</fullName>
    </recommendedName>
</protein>
<evidence type="ECO:0000256" key="2">
    <source>
        <dbReference type="ARBA" id="ARBA00022737"/>
    </source>
</evidence>
<feature type="compositionally biased region" description="Polar residues" evidence="6">
    <location>
        <begin position="80"/>
        <end position="107"/>
    </location>
</feature>
<comment type="caution">
    <text evidence="8">The sequence shown here is derived from an EMBL/GenBank/DDBJ whole genome shotgun (WGS) entry which is preliminary data.</text>
</comment>
<dbReference type="Pfam" id="PF00096">
    <property type="entry name" value="zf-C2H2"/>
    <property type="match status" value="1"/>
</dbReference>
<dbReference type="InterPro" id="IPR013087">
    <property type="entry name" value="Znf_C2H2_type"/>
</dbReference>
<dbReference type="PROSITE" id="PS50157">
    <property type="entry name" value="ZINC_FINGER_C2H2_2"/>
    <property type="match status" value="2"/>
</dbReference>
<dbReference type="GO" id="GO:0000978">
    <property type="term" value="F:RNA polymerase II cis-regulatory region sequence-specific DNA binding"/>
    <property type="evidence" value="ECO:0007669"/>
    <property type="project" value="TreeGrafter"/>
</dbReference>
<evidence type="ECO:0000256" key="4">
    <source>
        <dbReference type="ARBA" id="ARBA00022833"/>
    </source>
</evidence>
<keyword evidence="1" id="KW-0479">Metal-binding</keyword>
<proteinExistence type="predicted"/>
<keyword evidence="2" id="KW-0677">Repeat</keyword>
<evidence type="ECO:0000256" key="1">
    <source>
        <dbReference type="ARBA" id="ARBA00022723"/>
    </source>
</evidence>